<evidence type="ECO:0000313" key="5">
    <source>
        <dbReference type="Proteomes" id="UP001213000"/>
    </source>
</evidence>
<reference evidence="4" key="1">
    <citation type="submission" date="2022-07" db="EMBL/GenBank/DDBJ databases">
        <title>Genome Sequence of Leucocoprinus birnbaumii.</title>
        <authorList>
            <person name="Buettner E."/>
        </authorList>
    </citation>
    <scope>NUCLEOTIDE SEQUENCE</scope>
    <source>
        <strain evidence="4">VT141</strain>
    </source>
</reference>
<dbReference type="EMBL" id="JANIEX010001141">
    <property type="protein sequence ID" value="KAJ3560603.1"/>
    <property type="molecule type" value="Genomic_DNA"/>
</dbReference>
<feature type="domain" description="CxC2-like cysteine cluster KDZ transposase-associated" evidence="3">
    <location>
        <begin position="151"/>
        <end position="239"/>
    </location>
</feature>
<dbReference type="AlphaFoldDB" id="A0AAD5VJU2"/>
<dbReference type="Pfam" id="PF18803">
    <property type="entry name" value="CxC2"/>
    <property type="match status" value="1"/>
</dbReference>
<dbReference type="Proteomes" id="UP001213000">
    <property type="component" value="Unassembled WGS sequence"/>
</dbReference>
<dbReference type="InterPro" id="IPR041457">
    <property type="entry name" value="CxC2_KDZ-assoc"/>
</dbReference>
<dbReference type="PANTHER" id="PTHR33096">
    <property type="entry name" value="CXC2 DOMAIN-CONTAINING PROTEIN"/>
    <property type="match status" value="1"/>
</dbReference>
<evidence type="ECO:0000256" key="2">
    <source>
        <dbReference type="SAM" id="MobiDB-lite"/>
    </source>
</evidence>
<gene>
    <name evidence="4" type="ORF">NP233_g10727</name>
</gene>
<dbReference type="PANTHER" id="PTHR33096:SF1">
    <property type="entry name" value="CXC1-LIKE CYSTEINE CLUSTER ASSOCIATED WITH KDZ TRANSPOSASES DOMAIN-CONTAINING PROTEIN"/>
    <property type="match status" value="1"/>
</dbReference>
<keyword evidence="1" id="KW-0175">Coiled coil</keyword>
<organism evidence="4 5">
    <name type="scientific">Leucocoprinus birnbaumii</name>
    <dbReference type="NCBI Taxonomy" id="56174"/>
    <lineage>
        <taxon>Eukaryota</taxon>
        <taxon>Fungi</taxon>
        <taxon>Dikarya</taxon>
        <taxon>Basidiomycota</taxon>
        <taxon>Agaricomycotina</taxon>
        <taxon>Agaricomycetes</taxon>
        <taxon>Agaricomycetidae</taxon>
        <taxon>Agaricales</taxon>
        <taxon>Agaricineae</taxon>
        <taxon>Agaricaceae</taxon>
        <taxon>Leucocoprinus</taxon>
    </lineage>
</organism>
<accession>A0AAD5VJU2</accession>
<feature type="coiled-coil region" evidence="1">
    <location>
        <begin position="835"/>
        <end position="862"/>
    </location>
</feature>
<dbReference type="Pfam" id="PF18758">
    <property type="entry name" value="KDZ"/>
    <property type="match status" value="1"/>
</dbReference>
<evidence type="ECO:0000313" key="4">
    <source>
        <dbReference type="EMBL" id="KAJ3560603.1"/>
    </source>
</evidence>
<dbReference type="InterPro" id="IPR040521">
    <property type="entry name" value="KDZ"/>
</dbReference>
<feature type="region of interest" description="Disordered" evidence="2">
    <location>
        <begin position="729"/>
        <end position="749"/>
    </location>
</feature>
<proteinExistence type="predicted"/>
<sequence>MGKRKTKNGIAELDDAPAQMTTENLISAIPPNELQEIVASMLEESAEPQAEEKPEIKRMSMKMAAFSRQVLRRIQEALVDLEGSSQLGEPCPCHNLKAQNDQIHGPPAIYRCRECFIPELLCVNCISAAHLKNPFHHIQRWNGSFFERASLNDTGFVIHLGHRGAPCPHNSKSPSQFIVAFIQREDKHIQLIQHQLFAPTIDRPKTVFTFAVLKHFHRHSLSSKMNLYDYCNALQEDTNAAFPAQVPDRYEEFTRVMRFWRFLRMERQSGVFHQIERLLNHRRAGCIAVRCPACPEVGFNTDITGITPTELKEKMHLYTLFISADGNFRLQRKLKNNDPDDISLVDGNAYFVNEREFREFLKEIESQSDESTCSKLKAVRQQNKQKFLNAVITGVIAIQCSRHGVYLPQGIVDLDKGEAYARTDYALANALNTTEGPRHPFIMLSYNIWCQYSKKLSTRGAIPKMHISGHGIDCQINKSFLYTPKSAMTCGEGIESAWAEQNFAAGSTKEQNAGHRHDTLDDYNGYWNWTKVHQLGDHLLTQCNKWSTLLKRRKTSFDQWTKMLAPDLIEKWNAMSTMTHSKKELYLAKTDAPTRDKTQSNLLEEALRAHKHGGTPIVEFISLGIQIEDIQEKIRNSTSESVEADRSTLLALLHEWREDQHRLFPSLRPLPLIKEDCPEDVALHLPSSYSASERDQLGITDAAMVELRIRRACAFDALSSIRNEIFRSNREKKNKRNQPRSQKQNTRLQKEFREIEEFKDLYHSIYTRMYKALRALGDTDGTLQPLLKKDMWGKNMGGAHVTGDSTREEPWFWWVGKPDDVTEENWAMEWDRVHWMRERASIERLEEEVELIQEEFRRTITSFTKMAEVWTQLGSPMDERSPGFCCYALRTAEMYRGLARNCETNRRLAYSDQC</sequence>
<protein>
    <recommendedName>
        <fullName evidence="3">CxC2-like cysteine cluster KDZ transposase-associated domain-containing protein</fullName>
    </recommendedName>
</protein>
<name>A0AAD5VJU2_9AGAR</name>
<keyword evidence="5" id="KW-1185">Reference proteome</keyword>
<comment type="caution">
    <text evidence="4">The sequence shown here is derived from an EMBL/GenBank/DDBJ whole genome shotgun (WGS) entry which is preliminary data.</text>
</comment>
<evidence type="ECO:0000259" key="3">
    <source>
        <dbReference type="Pfam" id="PF18803"/>
    </source>
</evidence>
<evidence type="ECO:0000256" key="1">
    <source>
        <dbReference type="SAM" id="Coils"/>
    </source>
</evidence>